<protein>
    <recommendedName>
        <fullName evidence="3">ribonucleoside-triphosphate reductase (thioredoxin)</fullName>
        <ecNumber evidence="3">1.17.4.2</ecNumber>
    </recommendedName>
</protein>
<keyword evidence="14" id="KW-0496">Mitochondrion</keyword>
<proteinExistence type="inferred from homology"/>
<comment type="cofactor">
    <cofactor evidence="1">
        <name>adenosylcob(III)alamin</name>
        <dbReference type="ChEBI" id="CHEBI:18408"/>
    </cofactor>
</comment>
<organism evidence="13 15">
    <name type="scientific">Plasmodiophora brassicae</name>
    <name type="common">Clubroot disease agent</name>
    <dbReference type="NCBI Taxonomy" id="37360"/>
    <lineage>
        <taxon>Eukaryota</taxon>
        <taxon>Sar</taxon>
        <taxon>Rhizaria</taxon>
        <taxon>Endomyxa</taxon>
        <taxon>Phytomyxea</taxon>
        <taxon>Plasmodiophorida</taxon>
        <taxon>Plasmodiophoridae</taxon>
        <taxon>Plasmodiophora</taxon>
    </lineage>
</organism>
<dbReference type="Proteomes" id="UP000039324">
    <property type="component" value="Unassembled WGS sequence"/>
</dbReference>
<dbReference type="Gene3D" id="3.20.70.20">
    <property type="match status" value="3"/>
</dbReference>
<geneLocation type="mitochondrion" evidence="14"/>
<dbReference type="OMA" id="FHCNLAE"/>
<evidence type="ECO:0000313" key="13">
    <source>
        <dbReference type="EMBL" id="CEP03917.1"/>
    </source>
</evidence>
<feature type="domain" description="Ribonucleotide reductase alpha-helical" evidence="11">
    <location>
        <begin position="36"/>
        <end position="136"/>
    </location>
</feature>
<dbReference type="STRING" id="37360.A0A0G4J8Q7"/>
<dbReference type="InterPro" id="IPR040763">
    <property type="entry name" value="RNR_alpha_hel"/>
</dbReference>
<evidence type="ECO:0000259" key="12">
    <source>
        <dbReference type="Pfam" id="PF21995"/>
    </source>
</evidence>
<evidence type="ECO:0000256" key="4">
    <source>
        <dbReference type="ARBA" id="ARBA00022628"/>
    </source>
</evidence>
<evidence type="ECO:0000313" key="15">
    <source>
        <dbReference type="Proteomes" id="UP000039324"/>
    </source>
</evidence>
<accession>A0A0G4J8Q7</accession>
<comment type="similarity">
    <text evidence="2">Belongs to the class II ribonucleoside-triphosphate reductase family.</text>
</comment>
<feature type="domain" description="B12-dependent ribonucleotide reductase insertion" evidence="12">
    <location>
        <begin position="201"/>
        <end position="268"/>
    </location>
</feature>
<dbReference type="GO" id="GO:0008998">
    <property type="term" value="F:ribonucleoside-triphosphate reductase (thioredoxin) activity"/>
    <property type="evidence" value="ECO:0007669"/>
    <property type="project" value="UniProtKB-EC"/>
</dbReference>
<keyword evidence="4" id="KW-0846">Cobalamin</keyword>
<evidence type="ECO:0000313" key="16">
    <source>
        <dbReference type="Proteomes" id="UP000290189"/>
    </source>
</evidence>
<dbReference type="OrthoDB" id="14890at2759"/>
<evidence type="ECO:0000256" key="8">
    <source>
        <dbReference type="ARBA" id="ARBA00023284"/>
    </source>
</evidence>
<comment type="catalytic activity">
    <reaction evidence="10">
        <text>a 2'-deoxyribonucleoside 5'-triphosphate + [thioredoxin]-disulfide + H2O = a ribonucleoside 5'-triphosphate + [thioredoxin]-dithiol</text>
        <dbReference type="Rhea" id="RHEA:12701"/>
        <dbReference type="Rhea" id="RHEA-COMP:10698"/>
        <dbReference type="Rhea" id="RHEA-COMP:10700"/>
        <dbReference type="ChEBI" id="CHEBI:15377"/>
        <dbReference type="ChEBI" id="CHEBI:29950"/>
        <dbReference type="ChEBI" id="CHEBI:50058"/>
        <dbReference type="ChEBI" id="CHEBI:61557"/>
        <dbReference type="ChEBI" id="CHEBI:61560"/>
        <dbReference type="EC" id="1.17.4.2"/>
    </reaction>
</comment>
<gene>
    <name evidence="13" type="ORF">PBRA_003524</name>
    <name evidence="14" type="ORF">PLBR_LOCUS7093</name>
</gene>
<keyword evidence="5" id="KW-0235">DNA replication</keyword>
<keyword evidence="15" id="KW-1185">Reference proteome</keyword>
<dbReference type="EC" id="1.17.4.2" evidence="3"/>
<dbReference type="PANTHER" id="PTHR43371:SF1">
    <property type="entry name" value="RIBONUCLEOSIDE-DIPHOSPHATE REDUCTASE"/>
    <property type="match status" value="1"/>
</dbReference>
<evidence type="ECO:0000256" key="2">
    <source>
        <dbReference type="ARBA" id="ARBA00005654"/>
    </source>
</evidence>
<keyword evidence="8" id="KW-0676">Redox-active center</keyword>
<keyword evidence="6" id="KW-0560">Oxidoreductase</keyword>
<evidence type="ECO:0000256" key="1">
    <source>
        <dbReference type="ARBA" id="ARBA00001922"/>
    </source>
</evidence>
<evidence type="ECO:0000256" key="6">
    <source>
        <dbReference type="ARBA" id="ARBA00023002"/>
    </source>
</evidence>
<evidence type="ECO:0000259" key="11">
    <source>
        <dbReference type="Pfam" id="PF17975"/>
    </source>
</evidence>
<dbReference type="EMBL" id="CDSF01000155">
    <property type="protein sequence ID" value="CEP03917.1"/>
    <property type="molecule type" value="Genomic_DNA"/>
</dbReference>
<dbReference type="EMBL" id="OVEO01000012">
    <property type="protein sequence ID" value="SPQ99878.1"/>
    <property type="molecule type" value="Genomic_DNA"/>
</dbReference>
<dbReference type="Proteomes" id="UP000290189">
    <property type="component" value="Unassembled WGS sequence"/>
</dbReference>
<dbReference type="Pfam" id="PF17975">
    <property type="entry name" value="RNR_Alpha"/>
    <property type="match status" value="1"/>
</dbReference>
<evidence type="ECO:0000256" key="3">
    <source>
        <dbReference type="ARBA" id="ARBA00012275"/>
    </source>
</evidence>
<reference evidence="13 15" key="1">
    <citation type="submission" date="2015-02" db="EMBL/GenBank/DDBJ databases">
        <authorList>
            <person name="Chooi Y.-H."/>
        </authorList>
    </citation>
    <scope>NUCLEOTIDE SEQUENCE [LARGE SCALE GENOMIC DNA]</scope>
    <source>
        <strain evidence="13">E3</strain>
    </source>
</reference>
<dbReference type="AlphaFoldDB" id="A0A0G4J8Q7"/>
<dbReference type="GO" id="GO:0004748">
    <property type="term" value="F:ribonucleoside-diphosphate reductase activity, thioredoxin disulfide as acceptor"/>
    <property type="evidence" value="ECO:0007669"/>
    <property type="project" value="TreeGrafter"/>
</dbReference>
<sequence>MLHGTCARVAWPRRLVGYCRRTPMATFASAAAPFALDAGFVNQYADRAAPFGFNGLGELVYRRTYSRAKPTGDNEEWFETVERVVNGTFSMQKRWIDQSGLLWDADRAQRSAQDMYDRIWSLKFVPPGRGLWAMGSPLTEERGLFAALNNCAFVSTRDLDRDPIRPFTFLMDASMLGVGVGFDTKGVGKIVVKGIDYSAPVQHYSVADSREGWVDAVRVMLQSCFSAGPPIRYDVSQVRPAGAPIRGFGGTASGPGPLLSLLESIEATLRALTGRPITVTAITDLMNLIGKCVVSGNVRRTAEIAFGDPDLDEYLDLKDYEKNPSREGHGWTSNNSVFARVGMDYERVCSRVARNGEPGFAWLDNMRAYGRMSDPANDRDRRAEGGNPCLEQTLESFELCCLVETFPARHASLDDFLRTLKAALLYAKTVTLGATRWPESNRVMLRNRRIGCSMSGIAQFITQRGLHALHDWCQAGYAAVQLCDERVSEWLAVPRSIKSTCIKPSGTVSLLAGATPGMHYPESRFYIRRVRLASTSDLLEPVRRAGYPVEPCATTPDTAVVEIPVDVGAGIRTLRDVSLWEQLELAAFLQAYWADNQVSATVSFDAEREGPHLAPALQYFQYRLKGVSFLPRAPRASAPAYAQMPYEEIDEGEYRRRLAAIQPGFTLRRTNRHRRDFVADRFCDSASCTI</sequence>
<reference evidence="14 16" key="2">
    <citation type="submission" date="2018-03" db="EMBL/GenBank/DDBJ databases">
        <authorList>
            <person name="Fogelqvist J."/>
        </authorList>
    </citation>
    <scope>NUCLEOTIDE SEQUENCE [LARGE SCALE GENOMIC DNA]</scope>
</reference>
<dbReference type="GO" id="GO:0006260">
    <property type="term" value="P:DNA replication"/>
    <property type="evidence" value="ECO:0007669"/>
    <property type="project" value="UniProtKB-KW"/>
</dbReference>
<dbReference type="SUPFAM" id="SSF51998">
    <property type="entry name" value="PFL-like glycyl radical enzymes"/>
    <property type="match status" value="1"/>
</dbReference>
<evidence type="ECO:0000313" key="14">
    <source>
        <dbReference type="EMBL" id="SPQ99878.1"/>
    </source>
</evidence>
<dbReference type="GO" id="GO:0031419">
    <property type="term" value="F:cobalamin binding"/>
    <property type="evidence" value="ECO:0007669"/>
    <property type="project" value="UniProtKB-KW"/>
</dbReference>
<evidence type="ECO:0000256" key="5">
    <source>
        <dbReference type="ARBA" id="ARBA00022705"/>
    </source>
</evidence>
<keyword evidence="7" id="KW-1015">Disulfide bond</keyword>
<dbReference type="InterPro" id="IPR050862">
    <property type="entry name" value="RdRp_reductase_class-2"/>
</dbReference>
<dbReference type="PANTHER" id="PTHR43371">
    <property type="entry name" value="VITAMIN B12-DEPENDENT RIBONUCLEOTIDE REDUCTASE"/>
    <property type="match status" value="1"/>
</dbReference>
<dbReference type="Pfam" id="PF21995">
    <property type="entry name" value="RNR-II_ins_dom"/>
    <property type="match status" value="1"/>
</dbReference>
<evidence type="ECO:0000256" key="10">
    <source>
        <dbReference type="ARBA" id="ARBA00048987"/>
    </source>
</evidence>
<name>A0A0G4J8Q7_PLABS</name>
<evidence type="ECO:0000256" key="9">
    <source>
        <dbReference type="ARBA" id="ARBA00023285"/>
    </source>
</evidence>
<evidence type="ECO:0000256" key="7">
    <source>
        <dbReference type="ARBA" id="ARBA00023157"/>
    </source>
</evidence>
<dbReference type="InterPro" id="IPR054158">
    <property type="entry name" value="RNR-II_ins_dom"/>
</dbReference>
<keyword evidence="9" id="KW-0170">Cobalt</keyword>